<feature type="compositionally biased region" description="Basic and acidic residues" evidence="4">
    <location>
        <begin position="587"/>
        <end position="596"/>
    </location>
</feature>
<feature type="region of interest" description="Disordered" evidence="4">
    <location>
        <begin position="855"/>
        <end position="887"/>
    </location>
</feature>
<evidence type="ECO:0000259" key="5">
    <source>
        <dbReference type="PROSITE" id="PS51253"/>
    </source>
</evidence>
<dbReference type="InterPro" id="IPR009057">
    <property type="entry name" value="Homeodomain-like_sf"/>
</dbReference>
<protein>
    <recommendedName>
        <fullName evidence="5">HTH CENPB-type domain-containing protein</fullName>
    </recommendedName>
</protein>
<evidence type="ECO:0000256" key="1">
    <source>
        <dbReference type="ARBA" id="ARBA00004123"/>
    </source>
</evidence>
<dbReference type="Proteomes" id="UP000821866">
    <property type="component" value="Unassembled WGS sequence"/>
</dbReference>
<feature type="region of interest" description="Disordered" evidence="4">
    <location>
        <begin position="712"/>
        <end position="823"/>
    </location>
</feature>
<dbReference type="VEuPathDB" id="VectorBase:LOC119169869"/>
<feature type="compositionally biased region" description="Polar residues" evidence="4">
    <location>
        <begin position="878"/>
        <end position="887"/>
    </location>
</feature>
<dbReference type="InterPro" id="IPR050863">
    <property type="entry name" value="CenT-Element_Derived"/>
</dbReference>
<proteinExistence type="predicted"/>
<name>A0A9J6DVQ2_RHIMP</name>
<dbReference type="GO" id="GO:0003677">
    <property type="term" value="F:DNA binding"/>
    <property type="evidence" value="ECO:0007669"/>
    <property type="project" value="UniProtKB-KW"/>
</dbReference>
<feature type="compositionally biased region" description="Polar residues" evidence="4">
    <location>
        <begin position="553"/>
        <end position="566"/>
    </location>
</feature>
<keyword evidence="2" id="KW-0238">DNA-binding</keyword>
<keyword evidence="7" id="KW-1185">Reference proteome</keyword>
<dbReference type="PROSITE" id="PS51253">
    <property type="entry name" value="HTH_CENPB"/>
    <property type="match status" value="1"/>
</dbReference>
<dbReference type="InterPro" id="IPR006600">
    <property type="entry name" value="HTH_CenpB_DNA-bd_dom"/>
</dbReference>
<dbReference type="AlphaFoldDB" id="A0A9J6DVQ2"/>
<dbReference type="InterPro" id="IPR007889">
    <property type="entry name" value="HTH_Psq"/>
</dbReference>
<feature type="region of interest" description="Disordered" evidence="4">
    <location>
        <begin position="615"/>
        <end position="640"/>
    </location>
</feature>
<accession>A0A9J6DVQ2</accession>
<comment type="caution">
    <text evidence="6">The sequence shown here is derived from an EMBL/GenBank/DDBJ whole genome shotgun (WGS) entry which is preliminary data.</text>
</comment>
<dbReference type="PANTHER" id="PTHR19303">
    <property type="entry name" value="TRANSPOSON"/>
    <property type="match status" value="1"/>
</dbReference>
<dbReference type="Gene3D" id="1.10.10.60">
    <property type="entry name" value="Homeodomain-like"/>
    <property type="match status" value="2"/>
</dbReference>
<dbReference type="PANTHER" id="PTHR19303:SF73">
    <property type="entry name" value="PROTEIN PDC2"/>
    <property type="match status" value="1"/>
</dbReference>
<comment type="subcellular location">
    <subcellularLocation>
        <location evidence="1">Nucleus</location>
    </subcellularLocation>
</comment>
<feature type="compositionally biased region" description="Polar residues" evidence="4">
    <location>
        <begin position="615"/>
        <end position="632"/>
    </location>
</feature>
<dbReference type="VEuPathDB" id="VectorBase:LOC119162109"/>
<feature type="domain" description="HTH CENPB-type" evidence="5">
    <location>
        <begin position="71"/>
        <end position="137"/>
    </location>
</feature>
<feature type="compositionally biased region" description="Polar residues" evidence="4">
    <location>
        <begin position="573"/>
        <end position="585"/>
    </location>
</feature>
<dbReference type="EMBL" id="JABSTU010000007">
    <property type="protein sequence ID" value="KAH8026078.1"/>
    <property type="molecule type" value="Genomic_DNA"/>
</dbReference>
<dbReference type="Pfam" id="PF04218">
    <property type="entry name" value="CENP-B_N"/>
    <property type="match status" value="1"/>
</dbReference>
<dbReference type="VEuPathDB" id="VectorBase:LOC119170388"/>
<dbReference type="Pfam" id="PF03221">
    <property type="entry name" value="HTH_Tnp_Tc5"/>
    <property type="match status" value="1"/>
</dbReference>
<evidence type="ECO:0000313" key="7">
    <source>
        <dbReference type="Proteomes" id="UP000821866"/>
    </source>
</evidence>
<feature type="region of interest" description="Disordered" evidence="4">
    <location>
        <begin position="553"/>
        <end position="596"/>
    </location>
</feature>
<organism evidence="6 7">
    <name type="scientific">Rhipicephalus microplus</name>
    <name type="common">Cattle tick</name>
    <name type="synonym">Boophilus microplus</name>
    <dbReference type="NCBI Taxonomy" id="6941"/>
    <lineage>
        <taxon>Eukaryota</taxon>
        <taxon>Metazoa</taxon>
        <taxon>Ecdysozoa</taxon>
        <taxon>Arthropoda</taxon>
        <taxon>Chelicerata</taxon>
        <taxon>Arachnida</taxon>
        <taxon>Acari</taxon>
        <taxon>Parasitiformes</taxon>
        <taxon>Ixodida</taxon>
        <taxon>Ixodoidea</taxon>
        <taxon>Ixodidae</taxon>
        <taxon>Rhipicephalinae</taxon>
        <taxon>Rhipicephalus</taxon>
        <taxon>Boophilus</taxon>
    </lineage>
</organism>
<evidence type="ECO:0000313" key="6">
    <source>
        <dbReference type="EMBL" id="KAH8026078.1"/>
    </source>
</evidence>
<dbReference type="SMART" id="SM00674">
    <property type="entry name" value="CENPB"/>
    <property type="match status" value="1"/>
</dbReference>
<reference evidence="6" key="1">
    <citation type="journal article" date="2020" name="Cell">
        <title>Large-Scale Comparative Analyses of Tick Genomes Elucidate Their Genetic Diversity and Vector Capacities.</title>
        <authorList>
            <consortium name="Tick Genome and Microbiome Consortium (TIGMIC)"/>
            <person name="Jia N."/>
            <person name="Wang J."/>
            <person name="Shi W."/>
            <person name="Du L."/>
            <person name="Sun Y."/>
            <person name="Zhan W."/>
            <person name="Jiang J.F."/>
            <person name="Wang Q."/>
            <person name="Zhang B."/>
            <person name="Ji P."/>
            <person name="Bell-Sakyi L."/>
            <person name="Cui X.M."/>
            <person name="Yuan T.T."/>
            <person name="Jiang B.G."/>
            <person name="Yang W.F."/>
            <person name="Lam T.T."/>
            <person name="Chang Q.C."/>
            <person name="Ding S.J."/>
            <person name="Wang X.J."/>
            <person name="Zhu J.G."/>
            <person name="Ruan X.D."/>
            <person name="Zhao L."/>
            <person name="Wei J.T."/>
            <person name="Ye R.Z."/>
            <person name="Que T.C."/>
            <person name="Du C.H."/>
            <person name="Zhou Y.H."/>
            <person name="Cheng J.X."/>
            <person name="Dai P.F."/>
            <person name="Guo W.B."/>
            <person name="Han X.H."/>
            <person name="Huang E.J."/>
            <person name="Li L.F."/>
            <person name="Wei W."/>
            <person name="Gao Y.C."/>
            <person name="Liu J.Z."/>
            <person name="Shao H.Z."/>
            <person name="Wang X."/>
            <person name="Wang C.C."/>
            <person name="Yang T.C."/>
            <person name="Huo Q.B."/>
            <person name="Li W."/>
            <person name="Chen H.Y."/>
            <person name="Chen S.E."/>
            <person name="Zhou L.G."/>
            <person name="Ni X.B."/>
            <person name="Tian J.H."/>
            <person name="Sheng Y."/>
            <person name="Liu T."/>
            <person name="Pan Y.S."/>
            <person name="Xia L.Y."/>
            <person name="Li J."/>
            <person name="Zhao F."/>
            <person name="Cao W.C."/>
        </authorList>
    </citation>
    <scope>NUCLEOTIDE SEQUENCE</scope>
    <source>
        <strain evidence="6">Rmic-2018</strain>
    </source>
</reference>
<gene>
    <name evidence="6" type="ORF">HPB51_015427</name>
</gene>
<evidence type="ECO:0000256" key="3">
    <source>
        <dbReference type="ARBA" id="ARBA00023242"/>
    </source>
</evidence>
<dbReference type="GO" id="GO:0005634">
    <property type="term" value="C:nucleus"/>
    <property type="evidence" value="ECO:0007669"/>
    <property type="project" value="UniProtKB-SubCell"/>
</dbReference>
<sequence>MASPLSPALKRAKYEAKDLVEKVKILKALQVGVSQKEEMKKFNVKMSTLSTCVKNEEQIMQAYDEDMFGNQRKRLRTAAHLKLEEALLCWIAVLPLSGPLICAQAEKFVVTMNIDSLNASEGWFNRFKKRHRLVFRNVCVVANFFRHSGFVHNAADPGVVANEETGEEQDGRYVSIVPADVFLGDYFAVDSDIVAEFLDGEGESADEGVLYILSRECTNALCSLLLCCGDVEANLGPPKKTPGPLDDVENNTASSDARHEEVMAMLFKMCPLLTSVPDHSPTLQEIKDFVREEVARQLSLIPITQQPPSSRLSSPLRDVIAEEVAQAVPVAAHQQPVPMPVTHPPAMQPVATPLTYAQVCSDEVNGSILSEIVKIDGMSILEFEAGPISVTDNLCDSDEEFDYCCRKASSRNALVTAKPLGQPSVNIGDSKSTAAVCSDPPLFANSSEHVHRERQTSMSTCGDAGPALITPVVAPTVSMCANPDVCMDAEKPTGNVLCDSASLCVDFSFCEDDGEPWSNIFDCELPCADNMWVDAEKPTDTSDTMLPLADSTVSLDTGESTSNIRYNTPLRADSNTSFSANTSRHASSHEHGSRPHDALHIPITAVKTILTVTASPDSDLDNSPMTPSSADLSSEAKTRKRIDTSDGHAFYTSLMPKAVAVKGLGAEDSCTNASLTEKISLQSSDLNMKYFTELKAVDKLAAIKEALAAPMANESAPNKSNVNARARRQSGRTCPNKKKRQPKKCPIASPKEAKRVLSVKGKGGTPNEQVVPDMGPVLSPTSSDLSSISSKPSKSSFSSTSYNAASSFSTSKTENSRRSNRSFKSAEDYIEAIKNSRFPMKESGSGFPGYHTVLASRPPYKSDKKSTVIAPRRRRTQADTSARPTTEAASATFGAELDQVCLRAVCLHGR</sequence>
<evidence type="ECO:0000256" key="4">
    <source>
        <dbReference type="SAM" id="MobiDB-lite"/>
    </source>
</evidence>
<feature type="compositionally biased region" description="Basic residues" evidence="4">
    <location>
        <begin position="725"/>
        <end position="743"/>
    </location>
</feature>
<reference evidence="6" key="2">
    <citation type="submission" date="2021-09" db="EMBL/GenBank/DDBJ databases">
        <authorList>
            <person name="Jia N."/>
            <person name="Wang J."/>
            <person name="Shi W."/>
            <person name="Du L."/>
            <person name="Sun Y."/>
            <person name="Zhan W."/>
            <person name="Jiang J."/>
            <person name="Wang Q."/>
            <person name="Zhang B."/>
            <person name="Ji P."/>
            <person name="Sakyi L.B."/>
            <person name="Cui X."/>
            <person name="Yuan T."/>
            <person name="Jiang B."/>
            <person name="Yang W."/>
            <person name="Lam T.T.-Y."/>
            <person name="Chang Q."/>
            <person name="Ding S."/>
            <person name="Wang X."/>
            <person name="Zhu J."/>
            <person name="Ruan X."/>
            <person name="Zhao L."/>
            <person name="Wei J."/>
            <person name="Que T."/>
            <person name="Du C."/>
            <person name="Cheng J."/>
            <person name="Dai P."/>
            <person name="Han X."/>
            <person name="Huang E."/>
            <person name="Gao Y."/>
            <person name="Liu J."/>
            <person name="Shao H."/>
            <person name="Ye R."/>
            <person name="Li L."/>
            <person name="Wei W."/>
            <person name="Wang X."/>
            <person name="Wang C."/>
            <person name="Huo Q."/>
            <person name="Li W."/>
            <person name="Guo W."/>
            <person name="Chen H."/>
            <person name="Chen S."/>
            <person name="Zhou L."/>
            <person name="Zhou L."/>
            <person name="Ni X."/>
            <person name="Tian J."/>
            <person name="Zhou Y."/>
            <person name="Sheng Y."/>
            <person name="Liu T."/>
            <person name="Pan Y."/>
            <person name="Xia L."/>
            <person name="Li J."/>
            <person name="Zhao F."/>
            <person name="Cao W."/>
        </authorList>
    </citation>
    <scope>NUCLEOTIDE SEQUENCE</scope>
    <source>
        <strain evidence="6">Rmic-2018</strain>
        <tissue evidence="6">Larvae</tissue>
    </source>
</reference>
<feature type="compositionally biased region" description="Low complexity" evidence="4">
    <location>
        <begin position="778"/>
        <end position="811"/>
    </location>
</feature>
<evidence type="ECO:0000256" key="2">
    <source>
        <dbReference type="ARBA" id="ARBA00023125"/>
    </source>
</evidence>
<dbReference type="SUPFAM" id="SSF46689">
    <property type="entry name" value="Homeodomain-like"/>
    <property type="match status" value="1"/>
</dbReference>
<keyword evidence="3" id="KW-0539">Nucleus</keyword>